<feature type="signal peptide" evidence="1">
    <location>
        <begin position="1"/>
        <end position="24"/>
    </location>
</feature>
<evidence type="ECO:0000256" key="1">
    <source>
        <dbReference type="SAM" id="SignalP"/>
    </source>
</evidence>
<evidence type="ECO:0000313" key="3">
    <source>
        <dbReference type="Proteomes" id="UP000618319"/>
    </source>
</evidence>
<dbReference type="PROSITE" id="PS51257">
    <property type="entry name" value="PROKAR_LIPOPROTEIN"/>
    <property type="match status" value="1"/>
</dbReference>
<comment type="caution">
    <text evidence="2">The sequence shown here is derived from an EMBL/GenBank/DDBJ whole genome shotgun (WGS) entry which is preliminary data.</text>
</comment>
<protein>
    <submittedName>
        <fullName evidence="2">Uncharacterized protein</fullName>
    </submittedName>
</protein>
<dbReference type="EMBL" id="PSKQ01000021">
    <property type="protein sequence ID" value="MBE8721405.1"/>
    <property type="molecule type" value="Genomic_DNA"/>
</dbReference>
<keyword evidence="3" id="KW-1185">Reference proteome</keyword>
<keyword evidence="1" id="KW-0732">Signal</keyword>
<dbReference type="Proteomes" id="UP000618319">
    <property type="component" value="Unassembled WGS sequence"/>
</dbReference>
<evidence type="ECO:0000313" key="2">
    <source>
        <dbReference type="EMBL" id="MBE8721405.1"/>
    </source>
</evidence>
<dbReference type="RefSeq" id="WP_196939368.1">
    <property type="nucleotide sequence ID" value="NZ_MU158690.1"/>
</dbReference>
<sequence length="224" mass="24849">MTKNLSFLSLVLGSLLVACGPSHVEPEVIIDPVEDIASLSVIDVSKQASLPSQLYIDGLFGTSEGITIAGSSDQPAAYEDIQAGLRTFSIGDHEDTVRISEHQYYTLMVFDKDSVQLTVDAPYEDNKFNVLQLIRWNLIGANPSDYKVDIMGDSLIRNIEVNAFTYVPSESKKVELKLYHKSNSNTTVGTQEIEIEMNKKFTVNILYDPAKEEYGFNTIVQASK</sequence>
<feature type="chain" id="PRO_5047051821" evidence="1">
    <location>
        <begin position="25"/>
        <end position="224"/>
    </location>
</feature>
<reference evidence="2 3" key="1">
    <citation type="submission" date="2018-02" db="EMBL/GenBank/DDBJ databases">
        <title>Sphingobacterium KA21.</title>
        <authorList>
            <person name="Vasarhelyi B.M."/>
            <person name="Deshmukh S."/>
            <person name="Balint B."/>
            <person name="Kukolya J."/>
        </authorList>
    </citation>
    <scope>NUCLEOTIDE SEQUENCE [LARGE SCALE GENOMIC DNA]</scope>
    <source>
        <strain evidence="2 3">Ka21</strain>
    </source>
</reference>
<organism evidence="2 3">
    <name type="scientific">Sphingobacterium pedocola</name>
    <dbReference type="NCBI Taxonomy" id="2082722"/>
    <lineage>
        <taxon>Bacteria</taxon>
        <taxon>Pseudomonadati</taxon>
        <taxon>Bacteroidota</taxon>
        <taxon>Sphingobacteriia</taxon>
        <taxon>Sphingobacteriales</taxon>
        <taxon>Sphingobacteriaceae</taxon>
        <taxon>Sphingobacterium</taxon>
    </lineage>
</organism>
<accession>A0ABR9T7Y5</accession>
<proteinExistence type="predicted"/>
<name>A0ABR9T7Y5_9SPHI</name>
<gene>
    <name evidence="2" type="ORF">C4F40_11800</name>
</gene>